<proteinExistence type="predicted"/>
<evidence type="ECO:0000313" key="2">
    <source>
        <dbReference type="Proteomes" id="UP000689195"/>
    </source>
</evidence>
<dbReference type="AlphaFoldDB" id="A0A8S1TSX5"/>
<protein>
    <submittedName>
        <fullName evidence="1">Uncharacterized protein</fullName>
    </submittedName>
</protein>
<dbReference type="Proteomes" id="UP000689195">
    <property type="component" value="Unassembled WGS sequence"/>
</dbReference>
<comment type="caution">
    <text evidence="1">The sequence shown here is derived from an EMBL/GenBank/DDBJ whole genome shotgun (WGS) entry which is preliminary data.</text>
</comment>
<keyword evidence="2" id="KW-1185">Reference proteome</keyword>
<sequence>MYLFLAPQKFKIWKEHKKNQRSKSNPYIFKSKIQIICLVLNSKEDLIIQGNRDQIINILAVDFQQKQIKYLYSLNQYTQWVSSLSLNNQENLLLTCGYSEKIIWKKGQENKWNFMTEFLDSNFNIYKYQTHNHPNKALLLKDDQFILFQVGKDILEQSYINKINQILLNIMRLSLILYPIQILNFINHLSLDQN</sequence>
<dbReference type="EMBL" id="CAJJDO010000027">
    <property type="protein sequence ID" value="CAD8155815.1"/>
    <property type="molecule type" value="Genomic_DNA"/>
</dbReference>
<gene>
    <name evidence="1" type="ORF">PPENT_87.1.T0270307</name>
</gene>
<organism evidence="1 2">
    <name type="scientific">Paramecium pentaurelia</name>
    <dbReference type="NCBI Taxonomy" id="43138"/>
    <lineage>
        <taxon>Eukaryota</taxon>
        <taxon>Sar</taxon>
        <taxon>Alveolata</taxon>
        <taxon>Ciliophora</taxon>
        <taxon>Intramacronucleata</taxon>
        <taxon>Oligohymenophorea</taxon>
        <taxon>Peniculida</taxon>
        <taxon>Parameciidae</taxon>
        <taxon>Paramecium</taxon>
    </lineage>
</organism>
<reference evidence="1" key="1">
    <citation type="submission" date="2021-01" db="EMBL/GenBank/DDBJ databases">
        <authorList>
            <consortium name="Genoscope - CEA"/>
            <person name="William W."/>
        </authorList>
    </citation>
    <scope>NUCLEOTIDE SEQUENCE</scope>
</reference>
<accession>A0A8S1TSX5</accession>
<name>A0A8S1TSX5_9CILI</name>
<evidence type="ECO:0000313" key="1">
    <source>
        <dbReference type="EMBL" id="CAD8155815.1"/>
    </source>
</evidence>